<name>A0A1I8PQ28_STOCA</name>
<feature type="compositionally biased region" description="Polar residues" evidence="1">
    <location>
        <begin position="991"/>
        <end position="1006"/>
    </location>
</feature>
<feature type="compositionally biased region" description="Polar residues" evidence="1">
    <location>
        <begin position="1050"/>
        <end position="1067"/>
    </location>
</feature>
<evidence type="ECO:0000256" key="1">
    <source>
        <dbReference type="SAM" id="MobiDB-lite"/>
    </source>
</evidence>
<feature type="compositionally biased region" description="Basic and acidic residues" evidence="1">
    <location>
        <begin position="825"/>
        <end position="841"/>
    </location>
</feature>
<feature type="region of interest" description="Disordered" evidence="1">
    <location>
        <begin position="824"/>
        <end position="846"/>
    </location>
</feature>
<protein>
    <submittedName>
        <fullName evidence="2">Uncharacterized protein</fullName>
    </submittedName>
</protein>
<proteinExistence type="predicted"/>
<feature type="region of interest" description="Disordered" evidence="1">
    <location>
        <begin position="896"/>
        <end position="929"/>
    </location>
</feature>
<feature type="region of interest" description="Disordered" evidence="1">
    <location>
        <begin position="1050"/>
        <end position="1092"/>
    </location>
</feature>
<dbReference type="KEGG" id="scac:106088075"/>
<feature type="compositionally biased region" description="Polar residues" evidence="1">
    <location>
        <begin position="467"/>
        <end position="479"/>
    </location>
</feature>
<feature type="compositionally biased region" description="Polar residues" evidence="1">
    <location>
        <begin position="1013"/>
        <end position="1030"/>
    </location>
</feature>
<dbReference type="AlphaFoldDB" id="A0A1I8PQ28"/>
<feature type="region of interest" description="Disordered" evidence="1">
    <location>
        <begin position="454"/>
        <end position="513"/>
    </location>
</feature>
<reference evidence="2" key="1">
    <citation type="submission" date="2020-05" db="UniProtKB">
        <authorList>
            <consortium name="EnsemblMetazoa"/>
        </authorList>
    </citation>
    <scope>IDENTIFICATION</scope>
    <source>
        <strain evidence="2">USDA</strain>
    </source>
</reference>
<dbReference type="EnsemblMetazoa" id="SCAU010101-RA">
    <property type="protein sequence ID" value="SCAU010101-PA"/>
    <property type="gene ID" value="SCAU010101"/>
</dbReference>
<feature type="region of interest" description="Disordered" evidence="1">
    <location>
        <begin position="159"/>
        <end position="181"/>
    </location>
</feature>
<feature type="compositionally biased region" description="Low complexity" evidence="1">
    <location>
        <begin position="901"/>
        <end position="915"/>
    </location>
</feature>
<keyword evidence="3" id="KW-1185">Reference proteome</keyword>
<feature type="region of interest" description="Disordered" evidence="1">
    <location>
        <begin position="988"/>
        <end position="1030"/>
    </location>
</feature>
<dbReference type="VEuPathDB" id="VectorBase:SCAU010101"/>
<accession>A0A1I8PQ28</accession>
<sequence>MGEDCRYSFPAAESTKLNHSGSFRWGLTPISKRSRSNSTNLIHLNASSDESLSEKSRHRSVLKIDPRIAADVQSKGLASRIVKYHENESRLNRSMSAHNLYSRPGLFPLITLKKTELPHRATNQQPTMTRIAPPDKSMFYGNTLSSLWRSNSVVGLQKSDEDISQENRPIIHPPPTENDMAPTRSVLDVLKEISRKRINSDDVGALESSKKNRIGNDLMDGGITTSHSSLPPTTVSGVTSGFKRQRDANSYGKADLSSCRIQEANKSPEQMKKRVCNYNNDIISSLSSSAKRKPNAGKRVACEQNLTVPSYLESSERQQVNVQNCNESQFTTDKRFVNRANDCEKSDVLHFTHGVIPQRSKSEGASTSGLSVQSMTKPRLTLFNKNYDPSHDEPVGDVGNGDNLDEDSECAGIYFVKPKKLISTGLKNPVIERTQKSKLALMLSGLRGELYPAEESDELDSSKEPKMQSTNDVNLTKDFTTSNPPTTSSSEKAVASSIEKDPQTDSQKIKSVGVVDKTPDVRKTSPLVGIKLTPQKAAPKLDLPQSLEINKQTNTPILGGFTGNSLSSDTGKNCDKISSTNLTLVPSTKTTQFEMKKPTPNNDTALKTPAFSFGTHLSDSSKMPVSSSKLTFVTGSNVAEPKDSNINTLVKANVSTNSPLTATESSNNSNLLSNKLSFGGNSTLEGKSPLTTATSSSASFTFGLTSNTSTAADRKSAGFSTTTTALNGQFSFNSSQTPNAFGFGTTTTTNSNPGVPSTLATNTNKAATTSNAVLVPATTSKSNVFGSANVSSVSGTENGAPVSSVFGNPSHSIEKSPATIFGTKSDVKEVPGNDSATKKEGFTFGPNAKAPSTTSFTFGSSVIPNESAKPSIGDNNKPFSFSTAPNASDKMSSTIFSTSLSQTSPSGFSFGQSSGMNDKQSASQAFSFGSNNSMPTSSLQLNNSPAGGFSFASSPVKPNVAPNSSKPFSFGAPTPLTNSLNNSPAEGFSFAASSAKPNNTSQSNKPFSFGAPPSNTSQNQGVPNNVQNSTNLFASPVANVTTAQPAFNFGSAASPNNQQTSSMTNNIFAVPATRAPPGGDRPIRRATRRLQK</sequence>
<evidence type="ECO:0000313" key="3">
    <source>
        <dbReference type="Proteomes" id="UP000095300"/>
    </source>
</evidence>
<feature type="compositionally biased region" description="Low complexity" evidence="1">
    <location>
        <begin position="480"/>
        <end position="490"/>
    </location>
</feature>
<evidence type="ECO:0000313" key="2">
    <source>
        <dbReference type="EnsemblMetazoa" id="SCAU010101-PA"/>
    </source>
</evidence>
<organism evidence="2 3">
    <name type="scientific">Stomoxys calcitrans</name>
    <name type="common">Stable fly</name>
    <name type="synonym">Conops calcitrans</name>
    <dbReference type="NCBI Taxonomy" id="35570"/>
    <lineage>
        <taxon>Eukaryota</taxon>
        <taxon>Metazoa</taxon>
        <taxon>Ecdysozoa</taxon>
        <taxon>Arthropoda</taxon>
        <taxon>Hexapoda</taxon>
        <taxon>Insecta</taxon>
        <taxon>Pterygota</taxon>
        <taxon>Neoptera</taxon>
        <taxon>Endopterygota</taxon>
        <taxon>Diptera</taxon>
        <taxon>Brachycera</taxon>
        <taxon>Muscomorpha</taxon>
        <taxon>Muscoidea</taxon>
        <taxon>Muscidae</taxon>
        <taxon>Stomoxys</taxon>
    </lineage>
</organism>
<dbReference type="OrthoDB" id="7765355at2759"/>
<feature type="compositionally biased region" description="Polar residues" evidence="1">
    <location>
        <begin position="916"/>
        <end position="929"/>
    </location>
</feature>
<dbReference type="Proteomes" id="UP000095300">
    <property type="component" value="Unassembled WGS sequence"/>
</dbReference>
<gene>
    <name evidence="2" type="primary">106088075</name>
</gene>
<dbReference type="STRING" id="35570.A0A1I8PQ28"/>